<dbReference type="AlphaFoldDB" id="A0A1V1PHI5"/>
<dbReference type="InterPro" id="IPR029060">
    <property type="entry name" value="PIN-like_dom_sf"/>
</dbReference>
<evidence type="ECO:0000313" key="3">
    <source>
        <dbReference type="Proteomes" id="UP000189670"/>
    </source>
</evidence>
<feature type="domain" description="PIN" evidence="1">
    <location>
        <begin position="4"/>
        <end position="131"/>
    </location>
</feature>
<sequence>MKPIFVDTSALIALRNKRDKFHIQASKINNELRQTNMHYVTTSAIVLEFGNAFSSTNLKSTAIQIIESINMSKKWKCIDVDRSIFEHGFKRYKNYLDKAWGLVDCISMIVAIKLGIIEIFTADKHFEQAGFKILLK</sequence>
<dbReference type="GO" id="GO:0016075">
    <property type="term" value="P:rRNA catabolic process"/>
    <property type="evidence" value="ECO:0007669"/>
    <property type="project" value="TreeGrafter"/>
</dbReference>
<dbReference type="Gene3D" id="3.40.50.1010">
    <property type="entry name" value="5'-nuclease"/>
    <property type="match status" value="1"/>
</dbReference>
<dbReference type="Proteomes" id="UP000189670">
    <property type="component" value="Unassembled WGS sequence"/>
</dbReference>
<dbReference type="SUPFAM" id="SSF88723">
    <property type="entry name" value="PIN domain-like"/>
    <property type="match status" value="1"/>
</dbReference>
<protein>
    <submittedName>
        <fullName evidence="2">Nucleic acid-binding protein contains PIN domain-like protein</fullName>
    </submittedName>
</protein>
<dbReference type="GO" id="GO:0004521">
    <property type="term" value="F:RNA endonuclease activity"/>
    <property type="evidence" value="ECO:0007669"/>
    <property type="project" value="InterPro"/>
</dbReference>
<gene>
    <name evidence="2" type="ORF">OMM_06443</name>
</gene>
<evidence type="ECO:0000313" key="2">
    <source>
        <dbReference type="EMBL" id="ETR74250.1"/>
    </source>
</evidence>
<comment type="caution">
    <text evidence="2">The sequence shown here is derived from an EMBL/GenBank/DDBJ whole genome shotgun (WGS) entry which is preliminary data.</text>
</comment>
<dbReference type="InterPro" id="IPR039018">
    <property type="entry name" value="VapC20-like"/>
</dbReference>
<name>A0A1V1PHI5_9BACT</name>
<proteinExistence type="predicted"/>
<dbReference type="Pfam" id="PF01850">
    <property type="entry name" value="PIN"/>
    <property type="match status" value="1"/>
</dbReference>
<dbReference type="EMBL" id="ATBP01000015">
    <property type="protein sequence ID" value="ETR74250.1"/>
    <property type="molecule type" value="Genomic_DNA"/>
</dbReference>
<dbReference type="PANTHER" id="PTHR42188:SF1">
    <property type="entry name" value="23S RRNA-SPECIFIC ENDONUCLEASE VAPC20"/>
    <property type="match status" value="1"/>
</dbReference>
<dbReference type="PANTHER" id="PTHR42188">
    <property type="entry name" value="23S RRNA-SPECIFIC ENDONUCLEASE VAPC20"/>
    <property type="match status" value="1"/>
</dbReference>
<organism evidence="2 3">
    <name type="scientific">Candidatus Magnetoglobus multicellularis str. Araruama</name>
    <dbReference type="NCBI Taxonomy" id="890399"/>
    <lineage>
        <taxon>Bacteria</taxon>
        <taxon>Pseudomonadati</taxon>
        <taxon>Thermodesulfobacteriota</taxon>
        <taxon>Desulfobacteria</taxon>
        <taxon>Desulfobacterales</taxon>
        <taxon>Desulfobacteraceae</taxon>
        <taxon>Candidatus Magnetoglobus</taxon>
    </lineage>
</organism>
<accession>A0A1V1PHI5</accession>
<dbReference type="InterPro" id="IPR002716">
    <property type="entry name" value="PIN_dom"/>
</dbReference>
<evidence type="ECO:0000259" key="1">
    <source>
        <dbReference type="Pfam" id="PF01850"/>
    </source>
</evidence>
<reference evidence="3" key="1">
    <citation type="submission" date="2012-11" db="EMBL/GenBank/DDBJ databases">
        <authorList>
            <person name="Lucero-Rivera Y.E."/>
            <person name="Tovar-Ramirez D."/>
        </authorList>
    </citation>
    <scope>NUCLEOTIDE SEQUENCE [LARGE SCALE GENOMIC DNA]</scope>
    <source>
        <strain evidence="3">Araruama</strain>
    </source>
</reference>